<protein>
    <submittedName>
        <fullName evidence="1">Uncharacterized protein</fullName>
    </submittedName>
</protein>
<gene>
    <name evidence="1" type="ORF">PLEPLA_LOCUS14249</name>
</gene>
<organism evidence="1 2">
    <name type="scientific">Pleuronectes platessa</name>
    <name type="common">European plaice</name>
    <dbReference type="NCBI Taxonomy" id="8262"/>
    <lineage>
        <taxon>Eukaryota</taxon>
        <taxon>Metazoa</taxon>
        <taxon>Chordata</taxon>
        <taxon>Craniata</taxon>
        <taxon>Vertebrata</taxon>
        <taxon>Euteleostomi</taxon>
        <taxon>Actinopterygii</taxon>
        <taxon>Neopterygii</taxon>
        <taxon>Teleostei</taxon>
        <taxon>Neoteleostei</taxon>
        <taxon>Acanthomorphata</taxon>
        <taxon>Carangaria</taxon>
        <taxon>Pleuronectiformes</taxon>
        <taxon>Pleuronectoidei</taxon>
        <taxon>Pleuronectidae</taxon>
        <taxon>Pleuronectes</taxon>
    </lineage>
</organism>
<name>A0A9N7UA83_PLEPL</name>
<evidence type="ECO:0000313" key="2">
    <source>
        <dbReference type="Proteomes" id="UP001153269"/>
    </source>
</evidence>
<dbReference type="EMBL" id="CADEAL010000879">
    <property type="protein sequence ID" value="CAB1426313.1"/>
    <property type="molecule type" value="Genomic_DNA"/>
</dbReference>
<sequence>MQEHFISEQGLLREILSPNGCWLRAGAGLVDGSVSGLAQLSSRREETIYTGRIGNAEKGKTLKYGIIKTIRSCRRTEG</sequence>
<keyword evidence="2" id="KW-1185">Reference proteome</keyword>
<evidence type="ECO:0000313" key="1">
    <source>
        <dbReference type="EMBL" id="CAB1426313.1"/>
    </source>
</evidence>
<dbReference type="AlphaFoldDB" id="A0A9N7UA83"/>
<accession>A0A9N7UA83</accession>
<reference evidence="1" key="1">
    <citation type="submission" date="2020-03" db="EMBL/GenBank/DDBJ databases">
        <authorList>
            <person name="Weist P."/>
        </authorList>
    </citation>
    <scope>NUCLEOTIDE SEQUENCE</scope>
</reference>
<proteinExistence type="predicted"/>
<dbReference type="Proteomes" id="UP001153269">
    <property type="component" value="Unassembled WGS sequence"/>
</dbReference>
<comment type="caution">
    <text evidence="1">The sequence shown here is derived from an EMBL/GenBank/DDBJ whole genome shotgun (WGS) entry which is preliminary data.</text>
</comment>